<accession>A0A4Y7TRN1</accession>
<name>A0A4Y7TRN1_COPMI</name>
<evidence type="ECO:0000256" key="1">
    <source>
        <dbReference type="SAM" id="Phobius"/>
    </source>
</evidence>
<protein>
    <submittedName>
        <fullName evidence="2">Uncharacterized protein</fullName>
    </submittedName>
</protein>
<comment type="caution">
    <text evidence="2">The sequence shown here is derived from an EMBL/GenBank/DDBJ whole genome shotgun (WGS) entry which is preliminary data.</text>
</comment>
<organism evidence="2 3">
    <name type="scientific">Coprinellus micaceus</name>
    <name type="common">Glistening ink-cap mushroom</name>
    <name type="synonym">Coprinus micaceus</name>
    <dbReference type="NCBI Taxonomy" id="71717"/>
    <lineage>
        <taxon>Eukaryota</taxon>
        <taxon>Fungi</taxon>
        <taxon>Dikarya</taxon>
        <taxon>Basidiomycota</taxon>
        <taxon>Agaricomycotina</taxon>
        <taxon>Agaricomycetes</taxon>
        <taxon>Agaricomycetidae</taxon>
        <taxon>Agaricales</taxon>
        <taxon>Agaricineae</taxon>
        <taxon>Psathyrellaceae</taxon>
        <taxon>Coprinellus</taxon>
    </lineage>
</organism>
<evidence type="ECO:0000313" key="3">
    <source>
        <dbReference type="Proteomes" id="UP000298030"/>
    </source>
</evidence>
<keyword evidence="3" id="KW-1185">Reference proteome</keyword>
<reference evidence="2 3" key="1">
    <citation type="journal article" date="2019" name="Nat. Ecol. Evol.">
        <title>Megaphylogeny resolves global patterns of mushroom evolution.</title>
        <authorList>
            <person name="Varga T."/>
            <person name="Krizsan K."/>
            <person name="Foldi C."/>
            <person name="Dima B."/>
            <person name="Sanchez-Garcia M."/>
            <person name="Sanchez-Ramirez S."/>
            <person name="Szollosi G.J."/>
            <person name="Szarkandi J.G."/>
            <person name="Papp V."/>
            <person name="Albert L."/>
            <person name="Andreopoulos W."/>
            <person name="Angelini C."/>
            <person name="Antonin V."/>
            <person name="Barry K.W."/>
            <person name="Bougher N.L."/>
            <person name="Buchanan P."/>
            <person name="Buyck B."/>
            <person name="Bense V."/>
            <person name="Catcheside P."/>
            <person name="Chovatia M."/>
            <person name="Cooper J."/>
            <person name="Damon W."/>
            <person name="Desjardin D."/>
            <person name="Finy P."/>
            <person name="Geml J."/>
            <person name="Haridas S."/>
            <person name="Hughes K."/>
            <person name="Justo A."/>
            <person name="Karasinski D."/>
            <person name="Kautmanova I."/>
            <person name="Kiss B."/>
            <person name="Kocsube S."/>
            <person name="Kotiranta H."/>
            <person name="LaButti K.M."/>
            <person name="Lechner B.E."/>
            <person name="Liimatainen K."/>
            <person name="Lipzen A."/>
            <person name="Lukacs Z."/>
            <person name="Mihaltcheva S."/>
            <person name="Morgado L.N."/>
            <person name="Niskanen T."/>
            <person name="Noordeloos M.E."/>
            <person name="Ohm R.A."/>
            <person name="Ortiz-Santana B."/>
            <person name="Ovrebo C."/>
            <person name="Racz N."/>
            <person name="Riley R."/>
            <person name="Savchenko A."/>
            <person name="Shiryaev A."/>
            <person name="Soop K."/>
            <person name="Spirin V."/>
            <person name="Szebenyi C."/>
            <person name="Tomsovsky M."/>
            <person name="Tulloss R.E."/>
            <person name="Uehling J."/>
            <person name="Grigoriev I.V."/>
            <person name="Vagvolgyi C."/>
            <person name="Papp T."/>
            <person name="Martin F.M."/>
            <person name="Miettinen O."/>
            <person name="Hibbett D.S."/>
            <person name="Nagy L.G."/>
        </authorList>
    </citation>
    <scope>NUCLEOTIDE SEQUENCE [LARGE SCALE GENOMIC DNA]</scope>
    <source>
        <strain evidence="2 3">FP101781</strain>
    </source>
</reference>
<gene>
    <name evidence="2" type="ORF">FA13DRAFT_1726948</name>
</gene>
<feature type="transmembrane region" description="Helical" evidence="1">
    <location>
        <begin position="34"/>
        <end position="54"/>
    </location>
</feature>
<sequence length="76" mass="8726">MDDAGLITQSMAARYWEEFYIVKPPFFKELPISLYFNPSLYILYGHIVAMHLYFPLSTSTPQSTTKVKSWASSVLS</sequence>
<evidence type="ECO:0000313" key="2">
    <source>
        <dbReference type="EMBL" id="TEB36584.1"/>
    </source>
</evidence>
<proteinExistence type="predicted"/>
<keyword evidence="1" id="KW-1133">Transmembrane helix</keyword>
<dbReference type="EMBL" id="QPFP01000005">
    <property type="protein sequence ID" value="TEB36584.1"/>
    <property type="molecule type" value="Genomic_DNA"/>
</dbReference>
<keyword evidence="1" id="KW-0812">Transmembrane</keyword>
<dbReference type="Proteomes" id="UP000298030">
    <property type="component" value="Unassembled WGS sequence"/>
</dbReference>
<dbReference type="AlphaFoldDB" id="A0A4Y7TRN1"/>
<keyword evidence="1" id="KW-0472">Membrane</keyword>